<evidence type="ECO:0000313" key="2">
    <source>
        <dbReference type="Proteomes" id="UP000805193"/>
    </source>
</evidence>
<accession>A0AC60QPN8</accession>
<comment type="caution">
    <text evidence="1">The sequence shown here is derived from an EMBL/GenBank/DDBJ whole genome shotgun (WGS) entry which is preliminary data.</text>
</comment>
<dbReference type="EMBL" id="JABSTQ010005690">
    <property type="protein sequence ID" value="KAG0438734.1"/>
    <property type="molecule type" value="Genomic_DNA"/>
</dbReference>
<feature type="non-terminal residue" evidence="1">
    <location>
        <position position="65"/>
    </location>
</feature>
<protein>
    <submittedName>
        <fullName evidence="1">Uncharacterized protein</fullName>
    </submittedName>
</protein>
<keyword evidence="2" id="KW-1185">Reference proteome</keyword>
<proteinExistence type="predicted"/>
<name>A0AC60QPN8_IXOPE</name>
<dbReference type="Proteomes" id="UP000805193">
    <property type="component" value="Unassembled WGS sequence"/>
</dbReference>
<sequence>MFISVFMERILVTLSAIKLTQQTHSEYLALLLSNIRDDAPLDPEGLPNLPFSATHDFMLFDKELE</sequence>
<gene>
    <name evidence="1" type="ORF">HPB47_016904</name>
</gene>
<evidence type="ECO:0000313" key="1">
    <source>
        <dbReference type="EMBL" id="KAG0438734.1"/>
    </source>
</evidence>
<organism evidence="1 2">
    <name type="scientific">Ixodes persulcatus</name>
    <name type="common">Taiga tick</name>
    <dbReference type="NCBI Taxonomy" id="34615"/>
    <lineage>
        <taxon>Eukaryota</taxon>
        <taxon>Metazoa</taxon>
        <taxon>Ecdysozoa</taxon>
        <taxon>Arthropoda</taxon>
        <taxon>Chelicerata</taxon>
        <taxon>Arachnida</taxon>
        <taxon>Acari</taxon>
        <taxon>Parasitiformes</taxon>
        <taxon>Ixodida</taxon>
        <taxon>Ixodoidea</taxon>
        <taxon>Ixodidae</taxon>
        <taxon>Ixodinae</taxon>
        <taxon>Ixodes</taxon>
    </lineage>
</organism>
<reference evidence="1 2" key="1">
    <citation type="journal article" date="2020" name="Cell">
        <title>Large-Scale Comparative Analyses of Tick Genomes Elucidate Their Genetic Diversity and Vector Capacities.</title>
        <authorList>
            <consortium name="Tick Genome and Microbiome Consortium (TIGMIC)"/>
            <person name="Jia N."/>
            <person name="Wang J."/>
            <person name="Shi W."/>
            <person name="Du L."/>
            <person name="Sun Y."/>
            <person name="Zhan W."/>
            <person name="Jiang J.F."/>
            <person name="Wang Q."/>
            <person name="Zhang B."/>
            <person name="Ji P."/>
            <person name="Bell-Sakyi L."/>
            <person name="Cui X.M."/>
            <person name="Yuan T.T."/>
            <person name="Jiang B.G."/>
            <person name="Yang W.F."/>
            <person name="Lam T.T."/>
            <person name="Chang Q.C."/>
            <person name="Ding S.J."/>
            <person name="Wang X.J."/>
            <person name="Zhu J.G."/>
            <person name="Ruan X.D."/>
            <person name="Zhao L."/>
            <person name="Wei J.T."/>
            <person name="Ye R.Z."/>
            <person name="Que T.C."/>
            <person name="Du C.H."/>
            <person name="Zhou Y.H."/>
            <person name="Cheng J.X."/>
            <person name="Dai P.F."/>
            <person name="Guo W.B."/>
            <person name="Han X.H."/>
            <person name="Huang E.J."/>
            <person name="Li L.F."/>
            <person name="Wei W."/>
            <person name="Gao Y.C."/>
            <person name="Liu J.Z."/>
            <person name="Shao H.Z."/>
            <person name="Wang X."/>
            <person name="Wang C.C."/>
            <person name="Yang T.C."/>
            <person name="Huo Q.B."/>
            <person name="Li W."/>
            <person name="Chen H.Y."/>
            <person name="Chen S.E."/>
            <person name="Zhou L.G."/>
            <person name="Ni X.B."/>
            <person name="Tian J.H."/>
            <person name="Sheng Y."/>
            <person name="Liu T."/>
            <person name="Pan Y.S."/>
            <person name="Xia L.Y."/>
            <person name="Li J."/>
            <person name="Zhao F."/>
            <person name="Cao W.C."/>
        </authorList>
    </citation>
    <scope>NUCLEOTIDE SEQUENCE [LARGE SCALE GENOMIC DNA]</scope>
    <source>
        <strain evidence="1">Iper-2018</strain>
    </source>
</reference>